<evidence type="ECO:0000259" key="14">
    <source>
        <dbReference type="Pfam" id="PF20260"/>
    </source>
</evidence>
<dbReference type="InterPro" id="IPR006700">
    <property type="entry name" value="RsmE"/>
</dbReference>
<evidence type="ECO:0000256" key="7">
    <source>
        <dbReference type="ARBA" id="ARBA00022603"/>
    </source>
</evidence>
<sequence length="257" mass="27122">MPDSTSPVFLVDELPAGERTTLTGEEARHAATVRRTRAGERLALSDGVGGIAYCVVEAVRAGREAELELRVERRAVRAAPALRVTVAQALIKGDRGELAVELATEAGVDALLPWRAARCVARWDEGARGAKALARWRGTARSAAKQSRRARVPEVGEPVDTRALAASVRRMTCALVLDAGAPHSLADLRLPESGDLLVIVGPEGGIAPEETELLVDAGAERARLGPSVLRASTAAAVTLGALGARTTRWEYTEGTLE</sequence>
<dbReference type="Pfam" id="PF04452">
    <property type="entry name" value="Methyltrans_RNA"/>
    <property type="match status" value="1"/>
</dbReference>
<dbReference type="SUPFAM" id="SSF88697">
    <property type="entry name" value="PUA domain-like"/>
    <property type="match status" value="1"/>
</dbReference>
<dbReference type="OrthoDB" id="9808126at2"/>
<dbReference type="NCBIfam" id="TIGR00046">
    <property type="entry name" value="RsmE family RNA methyltransferase"/>
    <property type="match status" value="1"/>
</dbReference>
<comment type="caution">
    <text evidence="15">The sequence shown here is derived from an EMBL/GenBank/DDBJ whole genome shotgun (WGS) entry which is preliminary data.</text>
</comment>
<proteinExistence type="inferred from homology"/>
<keyword evidence="5 12" id="KW-0963">Cytoplasm</keyword>
<evidence type="ECO:0000256" key="8">
    <source>
        <dbReference type="ARBA" id="ARBA00022679"/>
    </source>
</evidence>
<evidence type="ECO:0000256" key="4">
    <source>
        <dbReference type="ARBA" id="ARBA00013673"/>
    </source>
</evidence>
<comment type="similarity">
    <text evidence="2 12">Belongs to the RNA methyltransferase RsmE family.</text>
</comment>
<dbReference type="Pfam" id="PF20260">
    <property type="entry name" value="PUA_4"/>
    <property type="match status" value="1"/>
</dbReference>
<comment type="catalytic activity">
    <reaction evidence="11 12">
        <text>uridine(1498) in 16S rRNA + S-adenosyl-L-methionine = N(3)-methyluridine(1498) in 16S rRNA + S-adenosyl-L-homocysteine + H(+)</text>
        <dbReference type="Rhea" id="RHEA:42920"/>
        <dbReference type="Rhea" id="RHEA-COMP:10283"/>
        <dbReference type="Rhea" id="RHEA-COMP:10284"/>
        <dbReference type="ChEBI" id="CHEBI:15378"/>
        <dbReference type="ChEBI" id="CHEBI:57856"/>
        <dbReference type="ChEBI" id="CHEBI:59789"/>
        <dbReference type="ChEBI" id="CHEBI:65315"/>
        <dbReference type="ChEBI" id="CHEBI:74502"/>
        <dbReference type="EC" id="2.1.1.193"/>
    </reaction>
</comment>
<keyword evidence="8 12" id="KW-0808">Transferase</keyword>
<feature type="domain" description="Ribosomal RNA small subunit methyltransferase E methyltransferase" evidence="13">
    <location>
        <begin position="82"/>
        <end position="242"/>
    </location>
</feature>
<dbReference type="FunFam" id="3.40.1280.10:FF:000023">
    <property type="entry name" value="Ribosomal RNA small subunit methyltransferase E"/>
    <property type="match status" value="1"/>
</dbReference>
<keyword evidence="9 12" id="KW-0949">S-adenosyl-L-methionine</keyword>
<evidence type="ECO:0000313" key="16">
    <source>
        <dbReference type="Proteomes" id="UP000320876"/>
    </source>
</evidence>
<evidence type="ECO:0000256" key="10">
    <source>
        <dbReference type="ARBA" id="ARBA00025699"/>
    </source>
</evidence>
<evidence type="ECO:0000256" key="5">
    <source>
        <dbReference type="ARBA" id="ARBA00022490"/>
    </source>
</evidence>
<reference evidence="15 16" key="1">
    <citation type="submission" date="2019-06" db="EMBL/GenBank/DDBJ databases">
        <title>Sequencing the genomes of 1000 actinobacteria strains.</title>
        <authorList>
            <person name="Klenk H.-P."/>
        </authorList>
    </citation>
    <scope>NUCLEOTIDE SEQUENCE [LARGE SCALE GENOMIC DNA]</scope>
    <source>
        <strain evidence="15 16">DSM 45679</strain>
    </source>
</reference>
<dbReference type="GO" id="GO:0005737">
    <property type="term" value="C:cytoplasm"/>
    <property type="evidence" value="ECO:0007669"/>
    <property type="project" value="UniProtKB-SubCell"/>
</dbReference>
<keyword evidence="6 12" id="KW-0698">rRNA processing</keyword>
<dbReference type="NCBIfam" id="NF008693">
    <property type="entry name" value="PRK11713.2-3"/>
    <property type="match status" value="1"/>
</dbReference>
<dbReference type="InterPro" id="IPR029028">
    <property type="entry name" value="Alpha/beta_knot_MTases"/>
</dbReference>
<evidence type="ECO:0000259" key="13">
    <source>
        <dbReference type="Pfam" id="PF04452"/>
    </source>
</evidence>
<accession>A0A542CTL7</accession>
<dbReference type="RefSeq" id="WP_142003399.1">
    <property type="nucleotide sequence ID" value="NZ_VFML01000002.1"/>
</dbReference>
<evidence type="ECO:0000256" key="12">
    <source>
        <dbReference type="PIRNR" id="PIRNR015601"/>
    </source>
</evidence>
<protein>
    <recommendedName>
        <fullName evidence="4 12">Ribosomal RNA small subunit methyltransferase E</fullName>
        <ecNumber evidence="3 12">2.1.1.193</ecNumber>
    </recommendedName>
</protein>
<organism evidence="15 16">
    <name type="scientific">Amycolatopsis cihanbeyliensis</name>
    <dbReference type="NCBI Taxonomy" id="1128664"/>
    <lineage>
        <taxon>Bacteria</taxon>
        <taxon>Bacillati</taxon>
        <taxon>Actinomycetota</taxon>
        <taxon>Actinomycetes</taxon>
        <taxon>Pseudonocardiales</taxon>
        <taxon>Pseudonocardiaceae</taxon>
        <taxon>Amycolatopsis</taxon>
    </lineage>
</organism>
<feature type="domain" description="Ribosomal RNA small subunit methyltransferase E PUA-like" evidence="14">
    <location>
        <begin position="22"/>
        <end position="59"/>
    </location>
</feature>
<dbReference type="InterPro" id="IPR046886">
    <property type="entry name" value="RsmE_MTase_dom"/>
</dbReference>
<dbReference type="Proteomes" id="UP000320876">
    <property type="component" value="Unassembled WGS sequence"/>
</dbReference>
<evidence type="ECO:0000256" key="9">
    <source>
        <dbReference type="ARBA" id="ARBA00022691"/>
    </source>
</evidence>
<dbReference type="GO" id="GO:0070475">
    <property type="term" value="P:rRNA base methylation"/>
    <property type="evidence" value="ECO:0007669"/>
    <property type="project" value="TreeGrafter"/>
</dbReference>
<dbReference type="EMBL" id="VFML01000002">
    <property type="protein sequence ID" value="TQI94134.1"/>
    <property type="molecule type" value="Genomic_DNA"/>
</dbReference>
<dbReference type="EC" id="2.1.1.193" evidence="3 12"/>
<dbReference type="InterPro" id="IPR015947">
    <property type="entry name" value="PUA-like_sf"/>
</dbReference>
<dbReference type="AlphaFoldDB" id="A0A542CTL7"/>
<comment type="function">
    <text evidence="10 12">Specifically methylates the N3 position of the uracil ring of uridine 1498 (m3U1498) in 16S rRNA. Acts on the fully assembled 30S ribosomal subunit.</text>
</comment>
<dbReference type="InterPro" id="IPR029026">
    <property type="entry name" value="tRNA_m1G_MTases_N"/>
</dbReference>
<dbReference type="PANTHER" id="PTHR30027:SF3">
    <property type="entry name" value="16S RRNA (URACIL(1498)-N(3))-METHYLTRANSFERASE"/>
    <property type="match status" value="1"/>
</dbReference>
<evidence type="ECO:0000256" key="3">
    <source>
        <dbReference type="ARBA" id="ARBA00012328"/>
    </source>
</evidence>
<gene>
    <name evidence="15" type="ORF">FB471_6290</name>
</gene>
<dbReference type="CDD" id="cd18084">
    <property type="entry name" value="RsmE-like"/>
    <property type="match status" value="1"/>
</dbReference>
<evidence type="ECO:0000256" key="6">
    <source>
        <dbReference type="ARBA" id="ARBA00022552"/>
    </source>
</evidence>
<dbReference type="Gene3D" id="2.40.240.20">
    <property type="entry name" value="Hypothetical PUA domain-like, domain 1"/>
    <property type="match status" value="1"/>
</dbReference>
<dbReference type="SUPFAM" id="SSF75217">
    <property type="entry name" value="alpha/beta knot"/>
    <property type="match status" value="1"/>
</dbReference>
<keyword evidence="7 12" id="KW-0489">Methyltransferase</keyword>
<comment type="subcellular location">
    <subcellularLocation>
        <location evidence="1 12">Cytoplasm</location>
    </subcellularLocation>
</comment>
<evidence type="ECO:0000256" key="11">
    <source>
        <dbReference type="ARBA" id="ARBA00047944"/>
    </source>
</evidence>
<evidence type="ECO:0000313" key="15">
    <source>
        <dbReference type="EMBL" id="TQI94134.1"/>
    </source>
</evidence>
<dbReference type="InterPro" id="IPR046887">
    <property type="entry name" value="RsmE_PUA-like"/>
</dbReference>
<dbReference type="Gene3D" id="3.40.1280.10">
    <property type="match status" value="1"/>
</dbReference>
<evidence type="ECO:0000256" key="2">
    <source>
        <dbReference type="ARBA" id="ARBA00005528"/>
    </source>
</evidence>
<name>A0A542CTL7_AMYCI</name>
<evidence type="ECO:0000256" key="1">
    <source>
        <dbReference type="ARBA" id="ARBA00004496"/>
    </source>
</evidence>
<dbReference type="PANTHER" id="PTHR30027">
    <property type="entry name" value="RIBOSOMAL RNA SMALL SUBUNIT METHYLTRANSFERASE E"/>
    <property type="match status" value="1"/>
</dbReference>
<keyword evidence="16" id="KW-1185">Reference proteome</keyword>
<dbReference type="GO" id="GO:0070042">
    <property type="term" value="F:rRNA (uridine-N3-)-methyltransferase activity"/>
    <property type="evidence" value="ECO:0007669"/>
    <property type="project" value="TreeGrafter"/>
</dbReference>
<dbReference type="PIRSF" id="PIRSF015601">
    <property type="entry name" value="MTase_slr0722"/>
    <property type="match status" value="1"/>
</dbReference>